<sequence>MTGEPRVPYERTYVLLPPSAGVEWAQAVLAATWNEKRYTLGSSADDAGIGDLAVRRVIAVNPSKWPGDLAAFYNQYYPGVIYTAVIAASPDELRR</sequence>
<comment type="caution">
    <text evidence="1">The sequence shown here is derived from an EMBL/GenBank/DDBJ whole genome shotgun (WGS) entry which is preliminary data.</text>
</comment>
<dbReference type="EMBL" id="BARS01018108">
    <property type="protein sequence ID" value="GAF90812.1"/>
    <property type="molecule type" value="Genomic_DNA"/>
</dbReference>
<evidence type="ECO:0000313" key="1">
    <source>
        <dbReference type="EMBL" id="GAF90812.1"/>
    </source>
</evidence>
<proteinExistence type="predicted"/>
<feature type="non-terminal residue" evidence="1">
    <location>
        <position position="95"/>
    </location>
</feature>
<dbReference type="AlphaFoldDB" id="X0TRM9"/>
<gene>
    <name evidence="1" type="ORF">S01H1_29519</name>
</gene>
<name>X0TRM9_9ZZZZ</name>
<organism evidence="1">
    <name type="scientific">marine sediment metagenome</name>
    <dbReference type="NCBI Taxonomy" id="412755"/>
    <lineage>
        <taxon>unclassified sequences</taxon>
        <taxon>metagenomes</taxon>
        <taxon>ecological metagenomes</taxon>
    </lineage>
</organism>
<accession>X0TRM9</accession>
<protein>
    <submittedName>
        <fullName evidence="1">Uncharacterized protein</fullName>
    </submittedName>
</protein>
<reference evidence="1" key="1">
    <citation type="journal article" date="2014" name="Front. Microbiol.">
        <title>High frequency of phylogenetically diverse reductive dehalogenase-homologous genes in deep subseafloor sedimentary metagenomes.</title>
        <authorList>
            <person name="Kawai M."/>
            <person name="Futagami T."/>
            <person name="Toyoda A."/>
            <person name="Takaki Y."/>
            <person name="Nishi S."/>
            <person name="Hori S."/>
            <person name="Arai W."/>
            <person name="Tsubouchi T."/>
            <person name="Morono Y."/>
            <person name="Uchiyama I."/>
            <person name="Ito T."/>
            <person name="Fujiyama A."/>
            <person name="Inagaki F."/>
            <person name="Takami H."/>
        </authorList>
    </citation>
    <scope>NUCLEOTIDE SEQUENCE</scope>
    <source>
        <strain evidence="1">Expedition CK06-06</strain>
    </source>
</reference>